<evidence type="ECO:0000256" key="1">
    <source>
        <dbReference type="ARBA" id="ARBA00023002"/>
    </source>
</evidence>
<proteinExistence type="predicted"/>
<sequence length="252" mass="25688">MKIVETAVVTGGASGLGRATAARLVQAGAKVVIVDLPGSDGAAAAAEIGAEAFVAADVTSESQMEAAFAAAELLGPVRATVHCAGRGGALRTLDKEGRPGSLETYASIVTTNLVGTFNVLRLAAASMAKAEPIDGERGVIVLTASVAAYEGQIGQIPYASAKAGIVGMTLVAARDLANRAIRVCSIAPGIFDTPMLARVAPQVREALGQSVPHPARLGQPEEFALLAEHIIVNSMLNGETIRLDGALRMAPR</sequence>
<dbReference type="Pfam" id="PF00106">
    <property type="entry name" value="adh_short"/>
    <property type="match status" value="1"/>
</dbReference>
<dbReference type="EMBL" id="WOEZ01000117">
    <property type="protein sequence ID" value="NPT57131.1"/>
    <property type="molecule type" value="Genomic_DNA"/>
</dbReference>
<keyword evidence="1" id="KW-0560">Oxidoreductase</keyword>
<protein>
    <submittedName>
        <fullName evidence="3">SDR family NAD(P)-dependent oxidoreductase</fullName>
    </submittedName>
</protein>
<evidence type="ECO:0000259" key="2">
    <source>
        <dbReference type="SMART" id="SM00822"/>
    </source>
</evidence>
<dbReference type="AlphaFoldDB" id="A0A972NP14"/>
<dbReference type="InterPro" id="IPR002347">
    <property type="entry name" value="SDR_fam"/>
</dbReference>
<dbReference type="SMART" id="SM00822">
    <property type="entry name" value="PKS_KR"/>
    <property type="match status" value="1"/>
</dbReference>
<evidence type="ECO:0000313" key="4">
    <source>
        <dbReference type="EMBL" id="NPT57131.1"/>
    </source>
</evidence>
<evidence type="ECO:0000313" key="3">
    <source>
        <dbReference type="EMBL" id="NPT56431.1"/>
    </source>
</evidence>
<feature type="domain" description="Ketoreductase" evidence="2">
    <location>
        <begin position="5"/>
        <end position="189"/>
    </location>
</feature>
<dbReference type="GO" id="GO:0016491">
    <property type="term" value="F:oxidoreductase activity"/>
    <property type="evidence" value="ECO:0007669"/>
    <property type="project" value="UniProtKB-KW"/>
</dbReference>
<dbReference type="Proteomes" id="UP000655523">
    <property type="component" value="Unassembled WGS sequence"/>
</dbReference>
<dbReference type="PANTHER" id="PTHR43658">
    <property type="entry name" value="SHORT-CHAIN DEHYDROGENASE/REDUCTASE"/>
    <property type="match status" value="1"/>
</dbReference>
<comment type="caution">
    <text evidence="3">The sequence shown here is derived from an EMBL/GenBank/DDBJ whole genome shotgun (WGS) entry which is preliminary data.</text>
</comment>
<accession>A0A972NP14</accession>
<dbReference type="Gene3D" id="3.40.50.720">
    <property type="entry name" value="NAD(P)-binding Rossmann-like Domain"/>
    <property type="match status" value="1"/>
</dbReference>
<dbReference type="InterPro" id="IPR036291">
    <property type="entry name" value="NAD(P)-bd_dom_sf"/>
</dbReference>
<reference evidence="3 5" key="1">
    <citation type="submission" date="2019-11" db="EMBL/GenBank/DDBJ databases">
        <title>Metabolism of dissolved organic matter in forest soils.</title>
        <authorList>
            <person name="Cyle K.T."/>
            <person name="Wilhelm R.C."/>
            <person name="Martinez C.E."/>
        </authorList>
    </citation>
    <scope>NUCLEOTIDE SEQUENCE [LARGE SCALE GENOMIC DNA]</scope>
    <source>
        <strain evidence="3 5">5N</strain>
    </source>
</reference>
<evidence type="ECO:0000313" key="5">
    <source>
        <dbReference type="Proteomes" id="UP000655523"/>
    </source>
</evidence>
<dbReference type="SUPFAM" id="SSF51735">
    <property type="entry name" value="NAD(P)-binding Rossmann-fold domains"/>
    <property type="match status" value="1"/>
</dbReference>
<dbReference type="EMBL" id="WOEZ01000092">
    <property type="protein sequence ID" value="NPT56431.1"/>
    <property type="molecule type" value="Genomic_DNA"/>
</dbReference>
<dbReference type="InterPro" id="IPR020904">
    <property type="entry name" value="Sc_DH/Rdtase_CS"/>
</dbReference>
<dbReference type="PROSITE" id="PS00061">
    <property type="entry name" value="ADH_SHORT"/>
    <property type="match status" value="1"/>
</dbReference>
<dbReference type="InterPro" id="IPR057326">
    <property type="entry name" value="KR_dom"/>
</dbReference>
<dbReference type="PRINTS" id="PR00081">
    <property type="entry name" value="GDHRDH"/>
</dbReference>
<organism evidence="3 5">
    <name type="scientific">Paraburkholderia elongata</name>
    <dbReference type="NCBI Taxonomy" id="2675747"/>
    <lineage>
        <taxon>Bacteria</taxon>
        <taxon>Pseudomonadati</taxon>
        <taxon>Pseudomonadota</taxon>
        <taxon>Betaproteobacteria</taxon>
        <taxon>Burkholderiales</taxon>
        <taxon>Burkholderiaceae</taxon>
        <taxon>Paraburkholderia</taxon>
    </lineage>
</organism>
<dbReference type="RefSeq" id="WP_172166811.1">
    <property type="nucleotide sequence ID" value="NZ_WOEZ01000092.1"/>
</dbReference>
<name>A0A972NP14_9BURK</name>
<dbReference type="PANTHER" id="PTHR43658:SF8">
    <property type="entry name" value="17-BETA-HYDROXYSTEROID DEHYDROGENASE 14-RELATED"/>
    <property type="match status" value="1"/>
</dbReference>
<keyword evidence="5" id="KW-1185">Reference proteome</keyword>
<gene>
    <name evidence="3" type="ORF">GNZ13_18030</name>
    <name evidence="4" type="ORF">GNZ13_21755</name>
</gene>